<protein>
    <submittedName>
        <fullName evidence="2">Polysaccharide deacetylase family protein</fullName>
    </submittedName>
</protein>
<gene>
    <name evidence="2" type="ORF">F9802_03075</name>
</gene>
<dbReference type="SUPFAM" id="SSF88713">
    <property type="entry name" value="Glycoside hydrolase/deacetylase"/>
    <property type="match status" value="1"/>
</dbReference>
<dbReference type="PANTHER" id="PTHR10587">
    <property type="entry name" value="GLYCOSYL TRANSFERASE-RELATED"/>
    <property type="match status" value="1"/>
</dbReference>
<accession>A0A6I1FK76</accession>
<dbReference type="InterPro" id="IPR011330">
    <property type="entry name" value="Glyco_hydro/deAcase_b/a-brl"/>
</dbReference>
<dbReference type="AlphaFoldDB" id="A0A6I1FK76"/>
<dbReference type="PANTHER" id="PTHR10587:SF125">
    <property type="entry name" value="POLYSACCHARIDE DEACETYLASE YHEN-RELATED"/>
    <property type="match status" value="1"/>
</dbReference>
<dbReference type="GO" id="GO:0005975">
    <property type="term" value="P:carbohydrate metabolic process"/>
    <property type="evidence" value="ECO:0007669"/>
    <property type="project" value="InterPro"/>
</dbReference>
<dbReference type="PROSITE" id="PS51677">
    <property type="entry name" value="NODB"/>
    <property type="match status" value="1"/>
</dbReference>
<dbReference type="RefSeq" id="WP_152149634.1">
    <property type="nucleotide sequence ID" value="NZ_WEIO01000001.1"/>
</dbReference>
<dbReference type="GO" id="GO:0016810">
    <property type="term" value="F:hydrolase activity, acting on carbon-nitrogen (but not peptide) bonds"/>
    <property type="evidence" value="ECO:0007669"/>
    <property type="project" value="InterPro"/>
</dbReference>
<feature type="domain" description="NodB homology" evidence="1">
    <location>
        <begin position="84"/>
        <end position="268"/>
    </location>
</feature>
<dbReference type="InterPro" id="IPR050248">
    <property type="entry name" value="Polysacc_deacetylase_ArnD"/>
</dbReference>
<comment type="caution">
    <text evidence="2">The sequence shown here is derived from an EMBL/GenBank/DDBJ whole genome shotgun (WGS) entry which is preliminary data.</text>
</comment>
<evidence type="ECO:0000313" key="2">
    <source>
        <dbReference type="EMBL" id="KAB7709108.1"/>
    </source>
</evidence>
<dbReference type="Proteomes" id="UP000429595">
    <property type="component" value="Unassembled WGS sequence"/>
</dbReference>
<reference evidence="2 3" key="1">
    <citation type="submission" date="2019-10" db="EMBL/GenBank/DDBJ databases">
        <title>Bacillus aerolatum sp. nov., isolated from bioaerosol of sport playgrounds.</title>
        <authorList>
            <person name="Chen P."/>
            <person name="Zhang G."/>
        </authorList>
    </citation>
    <scope>NUCLEOTIDE SEQUENCE [LARGE SCALE GENOMIC DNA]</scope>
    <source>
        <strain evidence="2 3">CX253</strain>
    </source>
</reference>
<sequence>MKKNIKLLAVVFMLLAVCFTLLGYQLNQHTKAIALAEQKKTAYKQALPPKQPPHEKAAINTKNEPVTPVFPQQSVQTNGSQAGKVVYLTFDDGPAAVTQDILALLDRYGAQATFFMLEPNMRHYPAAVQQMVKQGHAAGMHGVTHDQKKIYHSAQSVIDEMKAGQETLKKLTGLESYLIRTPYGSVPFMTPEYRGKVKEANFKMWDWTIDSLDWKFRSQQYVPHVINQLNWASEKQQPLVILLHEKTTTLHHLEQLLQYLQSNNYKMDILNEHATPFEFHS</sequence>
<proteinExistence type="predicted"/>
<name>A0A6I1FK76_9BACI</name>
<dbReference type="InterPro" id="IPR002509">
    <property type="entry name" value="NODB_dom"/>
</dbReference>
<evidence type="ECO:0000259" key="1">
    <source>
        <dbReference type="PROSITE" id="PS51677"/>
    </source>
</evidence>
<keyword evidence="3" id="KW-1185">Reference proteome</keyword>
<dbReference type="Pfam" id="PF01522">
    <property type="entry name" value="Polysacc_deac_1"/>
    <property type="match status" value="1"/>
</dbReference>
<dbReference type="Gene3D" id="3.20.20.370">
    <property type="entry name" value="Glycoside hydrolase/deacetylase"/>
    <property type="match status" value="1"/>
</dbReference>
<evidence type="ECO:0000313" key="3">
    <source>
        <dbReference type="Proteomes" id="UP000429595"/>
    </source>
</evidence>
<dbReference type="CDD" id="cd10944">
    <property type="entry name" value="CE4_SmPgdA_like"/>
    <property type="match status" value="1"/>
</dbReference>
<dbReference type="EMBL" id="WEIO01000001">
    <property type="protein sequence ID" value="KAB7709108.1"/>
    <property type="molecule type" value="Genomic_DNA"/>
</dbReference>
<organism evidence="2 3">
    <name type="scientific">Bacillus aerolatus</name>
    <dbReference type="NCBI Taxonomy" id="2653354"/>
    <lineage>
        <taxon>Bacteria</taxon>
        <taxon>Bacillati</taxon>
        <taxon>Bacillota</taxon>
        <taxon>Bacilli</taxon>
        <taxon>Bacillales</taxon>
        <taxon>Bacillaceae</taxon>
        <taxon>Bacillus</taxon>
    </lineage>
</organism>